<protein>
    <submittedName>
        <fullName evidence="1">Uncharacterized protein</fullName>
    </submittedName>
</protein>
<proteinExistence type="predicted"/>
<reference evidence="1" key="1">
    <citation type="submission" date="2022-05" db="EMBL/GenBank/DDBJ databases">
        <authorList>
            <person name="Oliphant S.A."/>
            <person name="Watson-Haigh N.S."/>
            <person name="Sumby K.M."/>
            <person name="Gardner J.M."/>
            <person name="Jiranek V."/>
        </authorList>
    </citation>
    <scope>NUCLEOTIDE SEQUENCE</scope>
    <source>
        <strain evidence="1">KI11_C11</strain>
    </source>
</reference>
<dbReference type="EMBL" id="CP097118">
    <property type="protein sequence ID" value="USS87279.1"/>
    <property type="molecule type" value="Genomic_DNA"/>
</dbReference>
<dbReference type="RefSeq" id="WP_252796577.1">
    <property type="nucleotide sequence ID" value="NZ_CP097118.1"/>
</dbReference>
<sequence>MDIKKESTRADGEMAVQKRDSFTSTDLKSSLWEVVGDLIGNEKLPEAHTIAELNRLLNLD</sequence>
<organism evidence="1 2">
    <name type="scientific">Fructilactobacillus hinvesii</name>
    <dbReference type="NCBI Taxonomy" id="2940300"/>
    <lineage>
        <taxon>Bacteria</taxon>
        <taxon>Bacillati</taxon>
        <taxon>Bacillota</taxon>
        <taxon>Bacilli</taxon>
        <taxon>Lactobacillales</taxon>
        <taxon>Lactobacillaceae</taxon>
        <taxon>Fructilactobacillus</taxon>
    </lineage>
</organism>
<name>A0ABY5BQ83_9LACO</name>
<evidence type="ECO:0000313" key="1">
    <source>
        <dbReference type="EMBL" id="USS87279.1"/>
    </source>
</evidence>
<evidence type="ECO:0000313" key="2">
    <source>
        <dbReference type="Proteomes" id="UP001057025"/>
    </source>
</evidence>
<accession>A0ABY5BQ83</accession>
<dbReference type="Proteomes" id="UP001057025">
    <property type="component" value="Chromosome"/>
</dbReference>
<gene>
    <name evidence="1" type="ORF">M3M39_03930</name>
</gene>
<keyword evidence="2" id="KW-1185">Reference proteome</keyword>